<evidence type="ECO:0000313" key="2">
    <source>
        <dbReference type="EMBL" id="KTD25937.1"/>
    </source>
</evidence>
<protein>
    <recommendedName>
        <fullName evidence="4">Substrate of the Dot/Icm secretion system</fullName>
    </recommendedName>
</protein>
<dbReference type="RefSeq" id="WP_058452463.1">
    <property type="nucleotide sequence ID" value="NZ_CAAAIB010000004.1"/>
</dbReference>
<reference evidence="2 3" key="1">
    <citation type="submission" date="2015-11" db="EMBL/GenBank/DDBJ databases">
        <title>Genomic analysis of 38 Legionella species identifies large and diverse effector repertoires.</title>
        <authorList>
            <person name="Burstein D."/>
            <person name="Amaro F."/>
            <person name="Zusman T."/>
            <person name="Lifshitz Z."/>
            <person name="Cohen O."/>
            <person name="Gilbert J.A."/>
            <person name="Pupko T."/>
            <person name="Shuman H.A."/>
            <person name="Segal G."/>
        </authorList>
    </citation>
    <scope>NUCLEOTIDE SEQUENCE [LARGE SCALE GENOMIC DNA]</scope>
    <source>
        <strain evidence="2 3">PX-1-G2-E2</strain>
    </source>
</reference>
<dbReference type="PATRIC" id="fig|466.6.peg.1799"/>
<keyword evidence="3" id="KW-1185">Reference proteome</keyword>
<dbReference type="EMBL" id="LNYL01000042">
    <property type="protein sequence ID" value="KTD25937.1"/>
    <property type="molecule type" value="Genomic_DNA"/>
</dbReference>
<name>A0A0W0W0Z6_9GAMM</name>
<proteinExistence type="predicted"/>
<evidence type="ECO:0000256" key="1">
    <source>
        <dbReference type="SAM" id="MobiDB-lite"/>
    </source>
</evidence>
<dbReference type="STRING" id="466.Lmac_1708"/>
<evidence type="ECO:0008006" key="4">
    <source>
        <dbReference type="Google" id="ProtNLM"/>
    </source>
</evidence>
<comment type="caution">
    <text evidence="2">The sequence shown here is derived from an EMBL/GenBank/DDBJ whole genome shotgun (WGS) entry which is preliminary data.</text>
</comment>
<feature type="region of interest" description="Disordered" evidence="1">
    <location>
        <begin position="192"/>
        <end position="239"/>
    </location>
</feature>
<dbReference type="AlphaFoldDB" id="A0A0W0W0Z6"/>
<feature type="region of interest" description="Disordered" evidence="1">
    <location>
        <begin position="1"/>
        <end position="65"/>
    </location>
</feature>
<organism evidence="2 3">
    <name type="scientific">Legionella maceachernii</name>
    <dbReference type="NCBI Taxonomy" id="466"/>
    <lineage>
        <taxon>Bacteria</taxon>
        <taxon>Pseudomonadati</taxon>
        <taxon>Pseudomonadota</taxon>
        <taxon>Gammaproteobacteria</taxon>
        <taxon>Legionellales</taxon>
        <taxon>Legionellaceae</taxon>
        <taxon>Legionella</taxon>
    </lineage>
</organism>
<dbReference type="Proteomes" id="UP000054908">
    <property type="component" value="Unassembled WGS sequence"/>
</dbReference>
<gene>
    <name evidence="2" type="ORF">Lmac_1708</name>
</gene>
<accession>A0A0W0W0Z6</accession>
<sequence length="239" mass="27151">MSRERRDQEELKRKAAEEEDAKKKAQIEEEAQRLAEEEKKRALDAKAAEEEEAKKKNPEAEQALEHITYRLLEPLAEDKKKEWKKDADDLVNDYKKQFPDREIDAKGTLVFHSEEEMTKFFTEQAEQKRKFLCAEVDANGKLTGRYQFSCGDGTLYSGTLEQIKEKIQENKTSAYPQQTAAGLAMINNLLNPKPSPVQATQTAKDRLKGLKDTAAAADESLRKDSPTPLSTTPNPLNQH</sequence>
<feature type="compositionally biased region" description="Low complexity" evidence="1">
    <location>
        <begin position="226"/>
        <end position="239"/>
    </location>
</feature>
<evidence type="ECO:0000313" key="3">
    <source>
        <dbReference type="Proteomes" id="UP000054908"/>
    </source>
</evidence>